<dbReference type="InterPro" id="IPR008638">
    <property type="entry name" value="FhaB/CdiA-like_TPS"/>
</dbReference>
<evidence type="ECO:0000313" key="2">
    <source>
        <dbReference type="EMBL" id="PTQ71230.1"/>
    </source>
</evidence>
<dbReference type="GO" id="GO:0003824">
    <property type="term" value="F:catalytic activity"/>
    <property type="evidence" value="ECO:0007669"/>
    <property type="project" value="UniProtKB-ARBA"/>
</dbReference>
<dbReference type="Pfam" id="PF13332">
    <property type="entry name" value="Fil_haemagg_2"/>
    <property type="match status" value="2"/>
</dbReference>
<dbReference type="EMBL" id="QAOH01000008">
    <property type="protein sequence ID" value="PTQ71230.1"/>
    <property type="molecule type" value="Genomic_DNA"/>
</dbReference>
<dbReference type="InterPro" id="IPR012334">
    <property type="entry name" value="Pectin_lyas_fold"/>
</dbReference>
<organism evidence="2 3">
    <name type="scientific">Celeribacter persicus</name>
    <dbReference type="NCBI Taxonomy" id="1651082"/>
    <lineage>
        <taxon>Bacteria</taxon>
        <taxon>Pseudomonadati</taxon>
        <taxon>Pseudomonadota</taxon>
        <taxon>Alphaproteobacteria</taxon>
        <taxon>Rhodobacterales</taxon>
        <taxon>Roseobacteraceae</taxon>
        <taxon>Celeribacter</taxon>
    </lineage>
</organism>
<accession>A0A2T5HI34</accession>
<evidence type="ECO:0000259" key="1">
    <source>
        <dbReference type="SMART" id="SM00912"/>
    </source>
</evidence>
<proteinExistence type="predicted"/>
<dbReference type="Gene3D" id="2.160.20.10">
    <property type="entry name" value="Single-stranded right-handed beta-helix, Pectin lyase-like"/>
    <property type="match status" value="1"/>
</dbReference>
<feature type="domain" description="Filamentous haemagglutinin FhaB/tRNA nuclease CdiA-like TPS" evidence="1">
    <location>
        <begin position="16"/>
        <end position="135"/>
    </location>
</feature>
<name>A0A2T5HI34_9RHOB</name>
<dbReference type="NCBIfam" id="TIGR01901">
    <property type="entry name" value="adhes_NPXG"/>
    <property type="match status" value="1"/>
</dbReference>
<evidence type="ECO:0000313" key="3">
    <source>
        <dbReference type="Proteomes" id="UP000244077"/>
    </source>
</evidence>
<dbReference type="Pfam" id="PF05860">
    <property type="entry name" value="TPS"/>
    <property type="match status" value="1"/>
</dbReference>
<sequence length="2353" mass="237530">MVGPDDGPRPHVDQAYNGTTVLNIGTPNGAGVSHDIYTEFTAGDLILNNSATNVSTQLGGWIEGNPNLAPGRVAELWIGEVVGGSQTRLNGILEVGGQSMDVVLANEFGITCNGCGFVNTGRTTLTTGTPRLGSDGSLSGFDVKQGTVTIGSGGLNPEGRLSLADTSRVDVIARAAAIYGAMRADQLNVVAGANVVDYNWSYDPQTGAVTGIVEQAGTGTAPALAVDVAALGGMYANAIQMVATENGVGVRLDGEMASSTDIALRADGQLTLGAPSGGHVPQIKAKERIIVRNQGPLLLEGSITSENGNLIDIRTSDGTLTFTGQADGGAITLESAGLANITAAITASEAFRVTSLDGAVTLGEGSELSAASMDVDAAASVALNGKAAATGAITADAGMVLTTGTASELSGNSIALSGQGVASSGNASASEALTVVARTGGISNSGSLSGTDVTLSSAASLQNSGKISASDLARLTAATTLVTGSASEVFGADVTLSGTSAKLDGVMKADDALDIVTTLGDMIADGTLAGNTVVLTSAADLTNNGAIAGTVSAALVATDALSTSTGSEISGGDIDLVGTSISTHGDVVAAITLTLDAGTGGIDNGGALIGTVTTLTSDAGIVNRGTVTGTNNATLTAVTSLQTDAGSAVYGDAIALNGASVTTGGVVNAGQTLAVTAGSGGVTNSGSLSATHTTITSASTIGNTGIVSAGTSLTLDAATSVTNAATLISGDDLAIYADHILNNGGVIWANDSITLAANAALDPAGLVQNTNGRIEAFQGDLTIRADEVANLGTAPTIGASEIIKWLEQGNSEPFDPIAELLTLVDPVYLDADGQILPAYAAQYAALFADLINGGESLSSAAQSILRADVTTPSGTALSSEFAGRWGALTAKANSAGVSDPAADVMSYVDPAIFGADGAVLPQYAQAYAAFWDVLASGGTSVSDEVKAILDPSALMVESSTTDPVTGVVTTVYSNDLVSDVTDVWAEMTLGSSAAYDIVKILYQDRFNDDGVLAEIVAGGTVDIEAGEVRNIFGNISAGEDLFITANTVTNQAMGASQVLLEVHKKPGCFTCHEGEVDFYDTFGGRIEAVGNVSIAGSLTNVTLNSSELTLQDVMDEMNAYLQAQQAAGDADLAGVPRVSGKNLEFHDRRTDDYTAPVEGNGTDIRDVAAVDIGSSTTVDTGGGTPTVIPIDPGRYSTTVETVTSVTPSLTPTAPLEALLAAGLNTIAETDPEFTQYGNYITSNYMMDVDRLQYRDDLINNTSETILAALSKADVIADVGNLDYLNQPIEVPSRDGTGLTTIYPAATSFELDGTGALIRGTNVVISGDAIDNSGAIQASVDASITANTITGTGGSITADAGEVALTALGSIAFEDVKIDGASVDIIAGQDFTGKGVSISSETDTSIFAITGVTLTALENDYEINRGNTVTNPFTGQTTTTTTSTLTATEQVTSSLTTGGDLSIITSGDLTLAGLQGEIGGNTTLSAGGDLLLTAVQSTAEFHSGNRKNGTDIQSVTSHVTTLNTGGDFTASSGGSAILVGTQIDAGGTVQLAAAEDVVLAAAQDIYTYETRSSKKSGLFGFKKKSSSHSITEITNEGVRIAASGNVDIIAETGDLTTAGTAFVSGNGDISLSAVEDDIYAGTYTDVFQEEKKKSSSLFWGLISSSSQKNSVDQFNTGTDALAALDLSLVSGADTTLVGATLSAGQNLNIDTGGDFSVQAAIDSQRSEFFSSNMGLVTMTTIQERSFVETAVFTQLLAGQALNLGIGGQAELTLYEQAGVDAPAPEDLYPEELLALEGLNLLTQDLANEYFYDEQTQLSPAFKALVSIAIAVVAPQIIAGLGSVTGVTTAAGTVAGTTVTTTTTAFGTTAVTTSATGAVLSTTYSLSALGSGASAFASSFIVNTADGIVSGDFDLGEILEGAVFSGVSAGLAAGINLDTTFNIETSGLGDIIPGFGSGQLSWGELLENGLDGVISSGLSSAVYGTDFGEGVLSSIVSYVANGVAGAAIEEVATVYGHDIFSVEKLVAKATINCLAAEAKGASCASGALGSLVTDFVVGTGSGLGANSVEEYRDRLELIAAIAGYFTSGGDAANVHAAADAALLDLDNNACGTGICVLIVAAIVAALTAADYALTAYDAYQLTEKGLACDAGDQAACDAVAEMVVQFGIETSIEMTAGQIIPGSKVGMKIIAAIRKRGDSDLIYAAERAIDEAGGATNTGAIPDDWRPISGVGAQVNTPRGFASYRTPDGDIVHVSPEGLRYGADPKFGNRVDHVLDHTTPNPNKPVHSVFNVQGDDALSLVDEAWTNRTGAGTLQANGNRTWTVDLGRPVGTNGQTSVQIVVRDGTSEIITAFPQ</sequence>
<keyword evidence="3" id="KW-1185">Reference proteome</keyword>
<comment type="caution">
    <text evidence="2">The sequence shown here is derived from an EMBL/GenBank/DDBJ whole genome shotgun (WGS) entry which is preliminary data.</text>
</comment>
<dbReference type="InterPro" id="IPR011050">
    <property type="entry name" value="Pectin_lyase_fold/virulence"/>
</dbReference>
<dbReference type="InterPro" id="IPR025157">
    <property type="entry name" value="Hemagglutinin_rpt"/>
</dbReference>
<dbReference type="SMART" id="SM00912">
    <property type="entry name" value="Haemagg_act"/>
    <property type="match status" value="1"/>
</dbReference>
<reference evidence="2 3" key="1">
    <citation type="submission" date="2018-04" db="EMBL/GenBank/DDBJ databases">
        <title>Genomic Encyclopedia of Archaeal and Bacterial Type Strains, Phase II (KMG-II): from individual species to whole genera.</title>
        <authorList>
            <person name="Goeker M."/>
        </authorList>
    </citation>
    <scope>NUCLEOTIDE SEQUENCE [LARGE SCALE GENOMIC DNA]</scope>
    <source>
        <strain evidence="2 3">DSM 100434</strain>
    </source>
</reference>
<protein>
    <submittedName>
        <fullName evidence="2">Filamentous hemagglutinin family protein</fullName>
    </submittedName>
</protein>
<dbReference type="Proteomes" id="UP000244077">
    <property type="component" value="Unassembled WGS sequence"/>
</dbReference>
<dbReference type="SUPFAM" id="SSF51126">
    <property type="entry name" value="Pectin lyase-like"/>
    <property type="match status" value="1"/>
</dbReference>
<gene>
    <name evidence="2" type="ORF">C8N42_1082</name>
</gene>